<protein>
    <recommendedName>
        <fullName evidence="3">RxLR effector candidate protein</fullName>
    </recommendedName>
</protein>
<gene>
    <name evidence="1" type="ORF">HBR001_LOCUS9282</name>
</gene>
<evidence type="ECO:0000313" key="2">
    <source>
        <dbReference type="Proteomes" id="UP001162031"/>
    </source>
</evidence>
<reference evidence="1" key="1">
    <citation type="submission" date="2022-12" db="EMBL/GenBank/DDBJ databases">
        <authorList>
            <person name="Webb A."/>
        </authorList>
    </citation>
    <scope>NUCLEOTIDE SEQUENCE</scope>
    <source>
        <strain evidence="1">Hp1</strain>
    </source>
</reference>
<keyword evidence="2" id="KW-1185">Reference proteome</keyword>
<name>A0AAV0V1D6_HYABA</name>
<comment type="caution">
    <text evidence="1">The sequence shown here is derived from an EMBL/GenBank/DDBJ whole genome shotgun (WGS) entry which is preliminary data.</text>
</comment>
<dbReference type="Proteomes" id="UP001162031">
    <property type="component" value="Unassembled WGS sequence"/>
</dbReference>
<evidence type="ECO:0008006" key="3">
    <source>
        <dbReference type="Google" id="ProtNLM"/>
    </source>
</evidence>
<organism evidence="1 2">
    <name type="scientific">Hyaloperonospora brassicae</name>
    <name type="common">Brassica downy mildew</name>
    <name type="synonym">Peronospora brassicae</name>
    <dbReference type="NCBI Taxonomy" id="162125"/>
    <lineage>
        <taxon>Eukaryota</taxon>
        <taxon>Sar</taxon>
        <taxon>Stramenopiles</taxon>
        <taxon>Oomycota</taxon>
        <taxon>Peronosporomycetes</taxon>
        <taxon>Peronosporales</taxon>
        <taxon>Peronosporaceae</taxon>
        <taxon>Hyaloperonospora</taxon>
    </lineage>
</organism>
<dbReference type="AlphaFoldDB" id="A0AAV0V1D6"/>
<dbReference type="EMBL" id="CANTFL010001484">
    <property type="protein sequence ID" value="CAI5743047.1"/>
    <property type="molecule type" value="Genomic_DNA"/>
</dbReference>
<sequence>MATKMIQGWEDMKSFMVLEFGGINGHKLTPASWSRVMDETKQILERVPELERNAYTTEIEAISKTRGEQVATLRRYQLAEDIERTYLSTTAVDIITWMDKKPQGDAVKVLTQNGFFQEFSCAKVKALEMCFKRSDDAFLFDTLSEGFGGTDKFASLLSSAKLGPFTRHEAASYQHRLLASWHVQGRTEGGGLVDLLKLKTNPLTYETLDTLVEYIALNGGKEKLTPDRACSKTILYLRTWLGDGAVVRAIRDGKMDVKSATWHLRDRYNDKDIALINDDDESYMNEFENELMAHFFIDKLHPSAFQTNPFHHTEAYSNQFHEDYTAFYNRNKELWGLTRR</sequence>
<proteinExistence type="predicted"/>
<evidence type="ECO:0000313" key="1">
    <source>
        <dbReference type="EMBL" id="CAI5743047.1"/>
    </source>
</evidence>
<accession>A0AAV0V1D6</accession>